<reference evidence="2" key="1">
    <citation type="journal article" date="2023" name="bioRxiv">
        <title>Scaffold-level genome assemblies of two parasitoid biocontrol wasps reveal the parthenogenesis mechanism and an associated novel virus.</title>
        <authorList>
            <person name="Inwood S."/>
            <person name="Skelly J."/>
            <person name="Guhlin J."/>
            <person name="Harrop T."/>
            <person name="Goldson S."/>
            <person name="Dearden P."/>
        </authorList>
    </citation>
    <scope>NUCLEOTIDE SEQUENCE</scope>
    <source>
        <strain evidence="2">Lincoln</strain>
        <tissue evidence="2">Whole body</tissue>
    </source>
</reference>
<accession>A0AA39G5E2</accession>
<evidence type="ECO:0000256" key="1">
    <source>
        <dbReference type="SAM" id="MobiDB-lite"/>
    </source>
</evidence>
<comment type="caution">
    <text evidence="2">The sequence shown here is derived from an EMBL/GenBank/DDBJ whole genome shotgun (WGS) entry which is preliminary data.</text>
</comment>
<gene>
    <name evidence="2" type="ORF">PV327_000060</name>
</gene>
<evidence type="ECO:0000313" key="2">
    <source>
        <dbReference type="EMBL" id="KAK0181875.1"/>
    </source>
</evidence>
<evidence type="ECO:0000313" key="3">
    <source>
        <dbReference type="Proteomes" id="UP001168972"/>
    </source>
</evidence>
<organism evidence="2 3">
    <name type="scientific">Microctonus hyperodae</name>
    <name type="common">Parasitoid wasp</name>
    <dbReference type="NCBI Taxonomy" id="165561"/>
    <lineage>
        <taxon>Eukaryota</taxon>
        <taxon>Metazoa</taxon>
        <taxon>Ecdysozoa</taxon>
        <taxon>Arthropoda</taxon>
        <taxon>Hexapoda</taxon>
        <taxon>Insecta</taxon>
        <taxon>Pterygota</taxon>
        <taxon>Neoptera</taxon>
        <taxon>Endopterygota</taxon>
        <taxon>Hymenoptera</taxon>
        <taxon>Apocrita</taxon>
        <taxon>Ichneumonoidea</taxon>
        <taxon>Braconidae</taxon>
        <taxon>Euphorinae</taxon>
        <taxon>Microctonus</taxon>
    </lineage>
</organism>
<name>A0AA39G5E2_MICHY</name>
<feature type="region of interest" description="Disordered" evidence="1">
    <location>
        <begin position="63"/>
        <end position="83"/>
    </location>
</feature>
<feature type="non-terminal residue" evidence="2">
    <location>
        <position position="1"/>
    </location>
</feature>
<feature type="non-terminal residue" evidence="2">
    <location>
        <position position="83"/>
    </location>
</feature>
<protein>
    <submittedName>
        <fullName evidence="2">Uncharacterized protein</fullName>
    </submittedName>
</protein>
<sequence>RLKEELFDVVPRTNSISFAELMFQYVNRGCMHYFVLFMWSMINVNIKDASLTLKSLRKQSISSARRKSERHLEEKRLSYRSVN</sequence>
<dbReference type="EMBL" id="JAQQBR010000001">
    <property type="protein sequence ID" value="KAK0181875.1"/>
    <property type="molecule type" value="Genomic_DNA"/>
</dbReference>
<dbReference type="AlphaFoldDB" id="A0AA39G5E2"/>
<reference evidence="2" key="2">
    <citation type="submission" date="2023-03" db="EMBL/GenBank/DDBJ databases">
        <authorList>
            <person name="Inwood S.N."/>
            <person name="Skelly J.G."/>
            <person name="Guhlin J."/>
            <person name="Harrop T.W.R."/>
            <person name="Goldson S.G."/>
            <person name="Dearden P.K."/>
        </authorList>
    </citation>
    <scope>NUCLEOTIDE SEQUENCE</scope>
    <source>
        <strain evidence="2">Lincoln</strain>
        <tissue evidence="2">Whole body</tissue>
    </source>
</reference>
<dbReference type="Proteomes" id="UP001168972">
    <property type="component" value="Unassembled WGS sequence"/>
</dbReference>
<keyword evidence="3" id="KW-1185">Reference proteome</keyword>
<proteinExistence type="predicted"/>